<feature type="compositionally biased region" description="Low complexity" evidence="1">
    <location>
        <begin position="143"/>
        <end position="165"/>
    </location>
</feature>
<dbReference type="AlphaFoldDB" id="E3K6G7"/>
<keyword evidence="3" id="KW-1185">Reference proteome</keyword>
<dbReference type="HOGENOM" id="CLU_1415805_0_0_1"/>
<dbReference type="EMBL" id="DS178274">
    <property type="protein sequence ID" value="EFP79889.1"/>
    <property type="molecule type" value="Genomic_DNA"/>
</dbReference>
<dbReference type="GeneID" id="10533580"/>
<dbReference type="Proteomes" id="UP000008783">
    <property type="component" value="Unassembled WGS sequence"/>
</dbReference>
<sequence length="192" mass="20740">MSLHKSQATTLLHPPPPPRPQSSSSTTASPVCTTIIDDHQKDGDENEEDEEEEELTTEVGSLDGTRSSDIYYHSLNIIVLSRTMNRKANCEEIRRAEVAASELGRQQMKVLEAGAAVRLDPSARVKINPELTCEARLLTPSQAAKPSASGTPSSSTASSAITNNATKEKTQLSKFEELVASQVHVDINIVDS</sequence>
<evidence type="ECO:0000256" key="1">
    <source>
        <dbReference type="SAM" id="MobiDB-lite"/>
    </source>
</evidence>
<dbReference type="RefSeq" id="XP_003324308.1">
    <property type="nucleotide sequence ID" value="XM_003324260.1"/>
</dbReference>
<dbReference type="KEGG" id="pgr:PGTG_05114"/>
<dbReference type="VEuPathDB" id="FungiDB:PGTG_05114"/>
<feature type="compositionally biased region" description="Low complexity" evidence="1">
    <location>
        <begin position="21"/>
        <end position="34"/>
    </location>
</feature>
<accession>E3K6G7</accession>
<organism evidence="2 3">
    <name type="scientific">Puccinia graminis f. sp. tritici (strain CRL 75-36-700-3 / race SCCL)</name>
    <name type="common">Black stem rust fungus</name>
    <dbReference type="NCBI Taxonomy" id="418459"/>
    <lineage>
        <taxon>Eukaryota</taxon>
        <taxon>Fungi</taxon>
        <taxon>Dikarya</taxon>
        <taxon>Basidiomycota</taxon>
        <taxon>Pucciniomycotina</taxon>
        <taxon>Pucciniomycetes</taxon>
        <taxon>Pucciniales</taxon>
        <taxon>Pucciniaceae</taxon>
        <taxon>Puccinia</taxon>
    </lineage>
</organism>
<feature type="region of interest" description="Disordered" evidence="1">
    <location>
        <begin position="1"/>
        <end position="66"/>
    </location>
</feature>
<feature type="compositionally biased region" description="Acidic residues" evidence="1">
    <location>
        <begin position="44"/>
        <end position="56"/>
    </location>
</feature>
<dbReference type="OrthoDB" id="166375at2759"/>
<feature type="region of interest" description="Disordered" evidence="1">
    <location>
        <begin position="141"/>
        <end position="165"/>
    </location>
</feature>
<name>E3K6G7_PUCGT</name>
<reference key="1">
    <citation type="submission" date="2007-01" db="EMBL/GenBank/DDBJ databases">
        <title>The Genome Sequence of Puccinia graminis f. sp. tritici Strain CRL 75-36-700-3.</title>
        <authorList>
            <consortium name="The Broad Institute Genome Sequencing Platform"/>
            <person name="Birren B."/>
            <person name="Lander E."/>
            <person name="Galagan J."/>
            <person name="Nusbaum C."/>
            <person name="Devon K."/>
            <person name="Cuomo C."/>
            <person name="Jaffe D."/>
            <person name="Butler J."/>
            <person name="Alvarez P."/>
            <person name="Gnerre S."/>
            <person name="Grabherr M."/>
            <person name="Mauceli E."/>
            <person name="Brockman W."/>
            <person name="Young S."/>
            <person name="LaButti K."/>
            <person name="Sykes S."/>
            <person name="DeCaprio D."/>
            <person name="Crawford M."/>
            <person name="Koehrsen M."/>
            <person name="Engels R."/>
            <person name="Montgomery P."/>
            <person name="Pearson M."/>
            <person name="Howarth C."/>
            <person name="Larson L."/>
            <person name="White J."/>
            <person name="Zeng Q."/>
            <person name="Kodira C."/>
            <person name="Yandava C."/>
            <person name="Alvarado L."/>
            <person name="O'Leary S."/>
            <person name="Szabo L."/>
            <person name="Dean R."/>
            <person name="Schein J."/>
        </authorList>
    </citation>
    <scope>NUCLEOTIDE SEQUENCE</scope>
    <source>
        <strain>CRL 75-36-700-3</strain>
    </source>
</reference>
<reference evidence="3" key="2">
    <citation type="journal article" date="2011" name="Proc. Natl. Acad. Sci. U.S.A.">
        <title>Obligate biotrophy features unraveled by the genomic analysis of rust fungi.</title>
        <authorList>
            <person name="Duplessis S."/>
            <person name="Cuomo C.A."/>
            <person name="Lin Y.-C."/>
            <person name="Aerts A."/>
            <person name="Tisserant E."/>
            <person name="Veneault-Fourrey C."/>
            <person name="Joly D.L."/>
            <person name="Hacquard S."/>
            <person name="Amselem J."/>
            <person name="Cantarel B.L."/>
            <person name="Chiu R."/>
            <person name="Coutinho P.M."/>
            <person name="Feau N."/>
            <person name="Field M."/>
            <person name="Frey P."/>
            <person name="Gelhaye E."/>
            <person name="Goldberg J."/>
            <person name="Grabherr M.G."/>
            <person name="Kodira C.D."/>
            <person name="Kohler A."/>
            <person name="Kuees U."/>
            <person name="Lindquist E.A."/>
            <person name="Lucas S.M."/>
            <person name="Mago R."/>
            <person name="Mauceli E."/>
            <person name="Morin E."/>
            <person name="Murat C."/>
            <person name="Pangilinan J.L."/>
            <person name="Park R."/>
            <person name="Pearson M."/>
            <person name="Quesneville H."/>
            <person name="Rouhier N."/>
            <person name="Sakthikumar S."/>
            <person name="Salamov A.A."/>
            <person name="Schmutz J."/>
            <person name="Selles B."/>
            <person name="Shapiro H."/>
            <person name="Tanguay P."/>
            <person name="Tuskan G.A."/>
            <person name="Henrissat B."/>
            <person name="Van de Peer Y."/>
            <person name="Rouze P."/>
            <person name="Ellis J.G."/>
            <person name="Dodds P.N."/>
            <person name="Schein J.E."/>
            <person name="Zhong S."/>
            <person name="Hamelin R.C."/>
            <person name="Grigoriev I.V."/>
            <person name="Szabo L.J."/>
            <person name="Martin F."/>
        </authorList>
    </citation>
    <scope>NUCLEOTIDE SEQUENCE [LARGE SCALE GENOMIC DNA]</scope>
    <source>
        <strain evidence="3">CRL 75-36-700-3 / race SCCL</strain>
    </source>
</reference>
<evidence type="ECO:0000313" key="2">
    <source>
        <dbReference type="EMBL" id="EFP79889.1"/>
    </source>
</evidence>
<proteinExistence type="predicted"/>
<protein>
    <submittedName>
        <fullName evidence="2">Uncharacterized protein</fullName>
    </submittedName>
</protein>
<gene>
    <name evidence="2" type="ORF">PGTG_05114</name>
</gene>
<dbReference type="STRING" id="418459.E3K6G7"/>
<dbReference type="InParanoid" id="E3K6G7"/>
<evidence type="ECO:0000313" key="3">
    <source>
        <dbReference type="Proteomes" id="UP000008783"/>
    </source>
</evidence>